<protein>
    <recommendedName>
        <fullName evidence="7">Ankyrin repeat protein</fullName>
    </recommendedName>
</protein>
<evidence type="ECO:0000313" key="5">
    <source>
        <dbReference type="EMBL" id="KAI0289901.1"/>
    </source>
</evidence>
<dbReference type="InterPro" id="IPR036770">
    <property type="entry name" value="Ankyrin_rpt-contain_sf"/>
</dbReference>
<evidence type="ECO:0000256" key="2">
    <source>
        <dbReference type="ARBA" id="ARBA00023043"/>
    </source>
</evidence>
<accession>A0AAD4QIR0</accession>
<proteinExistence type="predicted"/>
<dbReference type="Proteomes" id="UP001203297">
    <property type="component" value="Unassembled WGS sequence"/>
</dbReference>
<evidence type="ECO:0000256" key="1">
    <source>
        <dbReference type="ARBA" id="ARBA00022737"/>
    </source>
</evidence>
<sequence length="65" mass="7293">MKVESSHRASKHGHTKVAHALLEHGVDVNSQDHDNWTPLGQASIYGHLEIAETLLKMQMSWMAMT</sequence>
<gene>
    <name evidence="5" type="ORF">B0F90DRAFT_1655828</name>
</gene>
<dbReference type="PROSITE" id="PS50297">
    <property type="entry name" value="ANK_REP_REGION"/>
    <property type="match status" value="1"/>
</dbReference>
<dbReference type="AlphaFoldDB" id="A0AAD4QIR0"/>
<name>A0AAD4QIR0_9AGAM</name>
<dbReference type="PANTHER" id="PTHR24173:SF74">
    <property type="entry name" value="ANKYRIN REPEAT DOMAIN-CONTAINING PROTEIN 16"/>
    <property type="match status" value="1"/>
</dbReference>
<keyword evidence="6" id="KW-1185">Reference proteome</keyword>
<dbReference type="InterPro" id="IPR002110">
    <property type="entry name" value="Ankyrin_rpt"/>
</dbReference>
<reference evidence="5" key="1">
    <citation type="journal article" date="2022" name="New Phytol.">
        <title>Evolutionary transition to the ectomycorrhizal habit in the genomes of a hyperdiverse lineage of mushroom-forming fungi.</title>
        <authorList>
            <person name="Looney B."/>
            <person name="Miyauchi S."/>
            <person name="Morin E."/>
            <person name="Drula E."/>
            <person name="Courty P.E."/>
            <person name="Kohler A."/>
            <person name="Kuo A."/>
            <person name="LaButti K."/>
            <person name="Pangilinan J."/>
            <person name="Lipzen A."/>
            <person name="Riley R."/>
            <person name="Andreopoulos W."/>
            <person name="He G."/>
            <person name="Johnson J."/>
            <person name="Nolan M."/>
            <person name="Tritt A."/>
            <person name="Barry K.W."/>
            <person name="Grigoriev I.V."/>
            <person name="Nagy L.G."/>
            <person name="Hibbett D."/>
            <person name="Henrissat B."/>
            <person name="Matheny P.B."/>
            <person name="Labbe J."/>
            <person name="Martin F.M."/>
        </authorList>
    </citation>
    <scope>NUCLEOTIDE SEQUENCE</scope>
    <source>
        <strain evidence="5">BPL690</strain>
    </source>
</reference>
<dbReference type="PROSITE" id="PS50088">
    <property type="entry name" value="ANK_REPEAT"/>
    <property type="match status" value="1"/>
</dbReference>
<evidence type="ECO:0000313" key="6">
    <source>
        <dbReference type="Proteomes" id="UP001203297"/>
    </source>
</evidence>
<organism evidence="5 6">
    <name type="scientific">Multifurca ochricompacta</name>
    <dbReference type="NCBI Taxonomy" id="376703"/>
    <lineage>
        <taxon>Eukaryota</taxon>
        <taxon>Fungi</taxon>
        <taxon>Dikarya</taxon>
        <taxon>Basidiomycota</taxon>
        <taxon>Agaricomycotina</taxon>
        <taxon>Agaricomycetes</taxon>
        <taxon>Russulales</taxon>
        <taxon>Russulaceae</taxon>
        <taxon>Multifurca</taxon>
    </lineage>
</organism>
<feature type="repeat" description="ANK" evidence="3">
    <location>
        <begin position="7"/>
        <end position="33"/>
    </location>
</feature>
<comment type="caution">
    <text evidence="5">The sequence shown here is derived from an EMBL/GenBank/DDBJ whole genome shotgun (WGS) entry which is preliminary data.</text>
</comment>
<keyword evidence="2 3" id="KW-0040">ANK repeat</keyword>
<keyword evidence="1" id="KW-0677">Repeat</keyword>
<dbReference type="PANTHER" id="PTHR24173">
    <property type="entry name" value="ANKYRIN REPEAT CONTAINING"/>
    <property type="match status" value="1"/>
</dbReference>
<dbReference type="Pfam" id="PF13637">
    <property type="entry name" value="Ank_4"/>
    <property type="match status" value="1"/>
</dbReference>
<evidence type="ECO:0000256" key="3">
    <source>
        <dbReference type="PROSITE-ProRule" id="PRU00023"/>
    </source>
</evidence>
<evidence type="ECO:0008006" key="7">
    <source>
        <dbReference type="Google" id="ProtNLM"/>
    </source>
</evidence>
<feature type="compositionally biased region" description="Basic residues" evidence="4">
    <location>
        <begin position="8"/>
        <end position="17"/>
    </location>
</feature>
<dbReference type="EMBL" id="WTXG01000269">
    <property type="protein sequence ID" value="KAI0289901.1"/>
    <property type="molecule type" value="Genomic_DNA"/>
</dbReference>
<dbReference type="Gene3D" id="1.25.40.20">
    <property type="entry name" value="Ankyrin repeat-containing domain"/>
    <property type="match status" value="1"/>
</dbReference>
<dbReference type="SMART" id="SM00248">
    <property type="entry name" value="ANK"/>
    <property type="match status" value="2"/>
</dbReference>
<evidence type="ECO:0000256" key="4">
    <source>
        <dbReference type="SAM" id="MobiDB-lite"/>
    </source>
</evidence>
<feature type="region of interest" description="Disordered" evidence="4">
    <location>
        <begin position="1"/>
        <end position="24"/>
    </location>
</feature>
<dbReference type="SUPFAM" id="SSF48403">
    <property type="entry name" value="Ankyrin repeat"/>
    <property type="match status" value="1"/>
</dbReference>